<dbReference type="Pfam" id="PF15643">
    <property type="entry name" value="Tox-PL-2"/>
    <property type="match status" value="1"/>
</dbReference>
<organism evidence="2 3">
    <name type="scientific">Stigmatella ashevillensis</name>
    <dbReference type="NCBI Taxonomy" id="2995309"/>
    <lineage>
        <taxon>Bacteria</taxon>
        <taxon>Pseudomonadati</taxon>
        <taxon>Myxococcota</taxon>
        <taxon>Myxococcia</taxon>
        <taxon>Myxococcales</taxon>
        <taxon>Cystobacterineae</taxon>
        <taxon>Archangiaceae</taxon>
        <taxon>Stigmatella</taxon>
    </lineage>
</organism>
<accession>A0ABT5D4Z7</accession>
<sequence length="197" mass="21099">MIRRGAIGIIGILICVQLSAEAATPIGVGDVLPLAHIPESIPSLPMHSVPAIMESTRAVVLAALARGDIVGAIAAYEIHVGRRAPEWLRSLQTAYSTQSQQIGKCQEVARVIHTAYSKLGKAPEFIAVRANQNRQYMSFDMPDGKALPVTKNGYHAAVKIGDIVYDAFTGSSGMRWSDYLARLNAPNGIHATVVSKP</sequence>
<evidence type="ECO:0000313" key="2">
    <source>
        <dbReference type="EMBL" id="MDC0707913.1"/>
    </source>
</evidence>
<dbReference type="InterPro" id="IPR028910">
    <property type="entry name" value="Tox-PL-2_dom"/>
</dbReference>
<evidence type="ECO:0000259" key="1">
    <source>
        <dbReference type="Pfam" id="PF15643"/>
    </source>
</evidence>
<keyword evidence="3" id="KW-1185">Reference proteome</keyword>
<name>A0ABT5D4Z7_9BACT</name>
<feature type="domain" description="Tox-PL-2" evidence="1">
    <location>
        <begin position="98"/>
        <end position="183"/>
    </location>
</feature>
<dbReference type="RefSeq" id="WP_272135214.1">
    <property type="nucleotide sequence ID" value="NZ_JAQNDM010000002.1"/>
</dbReference>
<reference evidence="2 3" key="1">
    <citation type="submission" date="2022-11" db="EMBL/GenBank/DDBJ databases">
        <title>Minimal conservation of predation-associated metabolite biosynthetic gene clusters underscores biosynthetic potential of Myxococcota including descriptions for ten novel species: Archangium lansinium sp. nov., Myxococcus landrumus sp. nov., Nannocystis bai.</title>
        <authorList>
            <person name="Ahearne A."/>
            <person name="Stevens C."/>
            <person name="Dowd S."/>
        </authorList>
    </citation>
    <scope>NUCLEOTIDE SEQUENCE [LARGE SCALE GENOMIC DNA]</scope>
    <source>
        <strain evidence="2 3">NCWAL01</strain>
    </source>
</reference>
<comment type="caution">
    <text evidence="2">The sequence shown here is derived from an EMBL/GenBank/DDBJ whole genome shotgun (WGS) entry which is preliminary data.</text>
</comment>
<protein>
    <recommendedName>
        <fullName evidence="1">Tox-PL-2 domain-containing protein</fullName>
    </recommendedName>
</protein>
<gene>
    <name evidence="2" type="ORF">POL68_05470</name>
</gene>
<dbReference type="Proteomes" id="UP001221838">
    <property type="component" value="Unassembled WGS sequence"/>
</dbReference>
<dbReference type="EMBL" id="JAQNDM010000002">
    <property type="protein sequence ID" value="MDC0707913.1"/>
    <property type="molecule type" value="Genomic_DNA"/>
</dbReference>
<evidence type="ECO:0000313" key="3">
    <source>
        <dbReference type="Proteomes" id="UP001221838"/>
    </source>
</evidence>
<proteinExistence type="predicted"/>